<name>A0AAW6EDE5_9FIRM</name>
<evidence type="ECO:0000313" key="1">
    <source>
        <dbReference type="EMBL" id="MCQ5153312.1"/>
    </source>
</evidence>
<reference evidence="2" key="2">
    <citation type="submission" date="2023-01" db="EMBL/GenBank/DDBJ databases">
        <title>Human gut microbiome strain richness.</title>
        <authorList>
            <person name="Chen-Liaw A."/>
        </authorList>
    </citation>
    <scope>NUCLEOTIDE SEQUENCE</scope>
    <source>
        <strain evidence="2">1001275st1_F4_1001275B_160808</strain>
    </source>
</reference>
<accession>A0AAW6EDE5</accession>
<comment type="caution">
    <text evidence="2">The sequence shown here is derived from an EMBL/GenBank/DDBJ whole genome shotgun (WGS) entry which is preliminary data.</text>
</comment>
<protein>
    <recommendedName>
        <fullName evidence="4">Butirosin biosynthesis protein H N-terminal domain-containing protein</fullName>
    </recommendedName>
</protein>
<dbReference type="Proteomes" id="UP001206236">
    <property type="component" value="Unassembled WGS sequence"/>
</dbReference>
<evidence type="ECO:0008006" key="4">
    <source>
        <dbReference type="Google" id="ProtNLM"/>
    </source>
</evidence>
<evidence type="ECO:0000313" key="2">
    <source>
        <dbReference type="EMBL" id="MDB8745065.1"/>
    </source>
</evidence>
<dbReference type="AlphaFoldDB" id="A0AAW6EDE5"/>
<proteinExistence type="predicted"/>
<dbReference type="EMBL" id="JANGCN010000016">
    <property type="protein sequence ID" value="MCQ5153312.1"/>
    <property type="molecule type" value="Genomic_DNA"/>
</dbReference>
<evidence type="ECO:0000313" key="3">
    <source>
        <dbReference type="Proteomes" id="UP001211015"/>
    </source>
</evidence>
<reference evidence="1" key="1">
    <citation type="submission" date="2022-06" db="EMBL/GenBank/DDBJ databases">
        <title>Isolation of gut microbiota from human fecal samples.</title>
        <authorList>
            <person name="Pamer E.G."/>
            <person name="Barat B."/>
            <person name="Waligurski E."/>
            <person name="Medina S."/>
            <person name="Paddock L."/>
            <person name="Mostad J."/>
        </authorList>
    </citation>
    <scope>NUCLEOTIDE SEQUENCE</scope>
    <source>
        <strain evidence="1">DFI.5.57</strain>
    </source>
</reference>
<sequence>MKKRLNICPFDYFWINCVVNDKLSIISSVEQSYETCGFLNDYRYSITGTSCWWRELMILPGDSLYNNLDVFQVNDLYINPDKIIEELISKLNMDCCISVLVDLYNWLPHSVNWQKNHYHHHRLLVGYDSDRQVFFTLGDTVNGYEESEVSFENLLNSIILNEDKFFVKHYTFDKTVTPYSYSFQEVYRFAKELKENLNCLLYSRTWIVPDDIDPLRVYTQVTKFADRQKANSMLLEKIKTDGLITNEQCSIFQEICKSIFNKWSILKGKLIKADIKRERLDIDYLNLSTNVALNEEYSFWCDFYNCISSKFAIELDSISYELDEFDKWSVKVVISYSNVQGKLNIVDGLNGFKIMLDTEENYVKSIKAFDNKIIIYTTISYYCFNQISDFKLYYKQAPISMITDDGGRFLPQLDGIKIDNVKKSRFITNMLYGVQEQTSIECIDFLCNLKIEYLPKIFKENICSLSEVVDSDKFSNTIVWFKFRYINEQEEELMLRIGHSDPIRIWINEEPFIFVRSKYTPISYNDVVIYTNEKNIEVIIAIEISKGNANLQDRGIIVRVDSL</sequence>
<organism evidence="2 3">
    <name type="scientific">Ruminococcus bicirculans</name>
    <name type="common">ex Wegman et al. 2014</name>
    <dbReference type="NCBI Taxonomy" id="1160721"/>
    <lineage>
        <taxon>Bacteria</taxon>
        <taxon>Bacillati</taxon>
        <taxon>Bacillota</taxon>
        <taxon>Clostridia</taxon>
        <taxon>Eubacteriales</taxon>
        <taxon>Oscillospiraceae</taxon>
        <taxon>Ruminococcus</taxon>
    </lineage>
</organism>
<gene>
    <name evidence="1" type="ORF">NE632_08305</name>
    <name evidence="2" type="ORF">PNU62_08570</name>
</gene>
<dbReference type="RefSeq" id="WP_195388693.1">
    <property type="nucleotide sequence ID" value="NZ_DAWEQM010000006.1"/>
</dbReference>
<dbReference type="EMBL" id="JAQMLV010000010">
    <property type="protein sequence ID" value="MDB8745065.1"/>
    <property type="molecule type" value="Genomic_DNA"/>
</dbReference>
<dbReference type="Proteomes" id="UP001211015">
    <property type="component" value="Unassembled WGS sequence"/>
</dbReference>